<accession>A0A3Q0EZE8</accession>
<evidence type="ECO:0000313" key="1">
    <source>
        <dbReference type="Proteomes" id="UP000087766"/>
    </source>
</evidence>
<reference evidence="2" key="2">
    <citation type="submission" date="2025-08" db="UniProtKB">
        <authorList>
            <consortium name="RefSeq"/>
        </authorList>
    </citation>
    <scope>IDENTIFICATION</scope>
    <source>
        <tissue evidence="2">Leaf</tissue>
    </source>
</reference>
<dbReference type="RefSeq" id="XP_022637128.1">
    <property type="nucleotide sequence ID" value="XM_022781407.1"/>
</dbReference>
<protein>
    <submittedName>
        <fullName evidence="2">Uncharacterized protein LOC111241707 isoform X4</fullName>
    </submittedName>
</protein>
<dbReference type="Proteomes" id="UP000087766">
    <property type="component" value="Chromosome 5"/>
</dbReference>
<dbReference type="AlphaFoldDB" id="A0A3Q0EZE8"/>
<gene>
    <name evidence="2" type="primary">LOC111241707</name>
</gene>
<keyword evidence="1" id="KW-1185">Reference proteome</keyword>
<evidence type="ECO:0000313" key="2">
    <source>
        <dbReference type="RefSeq" id="XP_022637128.1"/>
    </source>
</evidence>
<reference evidence="1" key="1">
    <citation type="journal article" date="2014" name="Nat. Commun.">
        <title>Genome sequence of mungbean and insights into evolution within Vigna species.</title>
        <authorList>
            <person name="Kang Y.J."/>
            <person name="Kim S.K."/>
            <person name="Kim M.Y."/>
            <person name="Lestari P."/>
            <person name="Kim K.H."/>
            <person name="Ha B.K."/>
            <person name="Jun T.H."/>
            <person name="Hwang W.J."/>
            <person name="Lee T."/>
            <person name="Lee J."/>
            <person name="Shim S."/>
            <person name="Yoon M.Y."/>
            <person name="Jang Y.E."/>
            <person name="Han K.S."/>
            <person name="Taeprayoon P."/>
            <person name="Yoon N."/>
            <person name="Somta P."/>
            <person name="Tanya P."/>
            <person name="Kim K.S."/>
            <person name="Gwag J.G."/>
            <person name="Moon J.K."/>
            <person name="Lee Y.H."/>
            <person name="Park B.S."/>
            <person name="Bombarely A."/>
            <person name="Doyle J.J."/>
            <person name="Jackson S.A."/>
            <person name="Schafleitner R."/>
            <person name="Srinives P."/>
            <person name="Varshney R.K."/>
            <person name="Lee S.H."/>
        </authorList>
    </citation>
    <scope>NUCLEOTIDE SEQUENCE [LARGE SCALE GENOMIC DNA]</scope>
    <source>
        <strain evidence="1">cv. VC1973A</strain>
    </source>
</reference>
<proteinExistence type="predicted"/>
<organism evidence="1 2">
    <name type="scientific">Vigna radiata var. radiata</name>
    <name type="common">Mung bean</name>
    <name type="synonym">Phaseolus aureus</name>
    <dbReference type="NCBI Taxonomy" id="3916"/>
    <lineage>
        <taxon>Eukaryota</taxon>
        <taxon>Viridiplantae</taxon>
        <taxon>Streptophyta</taxon>
        <taxon>Embryophyta</taxon>
        <taxon>Tracheophyta</taxon>
        <taxon>Spermatophyta</taxon>
        <taxon>Magnoliopsida</taxon>
        <taxon>eudicotyledons</taxon>
        <taxon>Gunneridae</taxon>
        <taxon>Pentapetalae</taxon>
        <taxon>rosids</taxon>
        <taxon>fabids</taxon>
        <taxon>Fabales</taxon>
        <taxon>Fabaceae</taxon>
        <taxon>Papilionoideae</taxon>
        <taxon>50 kb inversion clade</taxon>
        <taxon>NPAAA clade</taxon>
        <taxon>indigoferoid/millettioid clade</taxon>
        <taxon>Phaseoleae</taxon>
        <taxon>Vigna</taxon>
    </lineage>
</organism>
<dbReference type="GeneID" id="111241707"/>
<sequence length="82" mass="9467">MVCYEASTRLLNGVSLKALEWSYGKRLERFHFEPFLSQCSAPISLWGFFMVALRLSLKQIRKSFISNSEPLSDLMHLILSLN</sequence>
<name>A0A3Q0EZE8_VIGRR</name>